<name>A0A803R2Q1_CANSA</name>
<dbReference type="EMBL" id="UZAU01000011">
    <property type="status" value="NOT_ANNOTATED_CDS"/>
    <property type="molecule type" value="Genomic_DNA"/>
</dbReference>
<organism evidence="1 2">
    <name type="scientific">Cannabis sativa</name>
    <name type="common">Hemp</name>
    <name type="synonym">Marijuana</name>
    <dbReference type="NCBI Taxonomy" id="3483"/>
    <lineage>
        <taxon>Eukaryota</taxon>
        <taxon>Viridiplantae</taxon>
        <taxon>Streptophyta</taxon>
        <taxon>Embryophyta</taxon>
        <taxon>Tracheophyta</taxon>
        <taxon>Spermatophyta</taxon>
        <taxon>Magnoliopsida</taxon>
        <taxon>eudicotyledons</taxon>
        <taxon>Gunneridae</taxon>
        <taxon>Pentapetalae</taxon>
        <taxon>rosids</taxon>
        <taxon>fabids</taxon>
        <taxon>Rosales</taxon>
        <taxon>Cannabaceae</taxon>
        <taxon>Cannabis</taxon>
    </lineage>
</organism>
<proteinExistence type="predicted"/>
<keyword evidence="2" id="KW-1185">Reference proteome</keyword>
<reference evidence="1" key="2">
    <citation type="submission" date="2021-03" db="UniProtKB">
        <authorList>
            <consortium name="EnsemblPlants"/>
        </authorList>
    </citation>
    <scope>IDENTIFICATION</scope>
</reference>
<accession>A0A803R2Q1</accession>
<evidence type="ECO:0000313" key="2">
    <source>
        <dbReference type="Proteomes" id="UP000596661"/>
    </source>
</evidence>
<evidence type="ECO:0000313" key="1">
    <source>
        <dbReference type="EnsemblPlants" id="cds.novel_model_436_5bd9a17a"/>
    </source>
</evidence>
<dbReference type="Gramene" id="novel_model_436_5bd9a17a">
    <property type="protein sequence ID" value="cds.novel_model_436_5bd9a17a"/>
    <property type="gene ID" value="novel_gene_254_5bd9a17a"/>
</dbReference>
<reference evidence="1" key="1">
    <citation type="submission" date="2018-11" db="EMBL/GenBank/DDBJ databases">
        <authorList>
            <person name="Grassa J C."/>
        </authorList>
    </citation>
    <scope>NUCLEOTIDE SEQUENCE [LARGE SCALE GENOMIC DNA]</scope>
</reference>
<dbReference type="EnsemblPlants" id="novel_model_436_5bd9a17a">
    <property type="protein sequence ID" value="cds.novel_model_436_5bd9a17a"/>
    <property type="gene ID" value="novel_gene_254_5bd9a17a"/>
</dbReference>
<sequence>MNVCVVCIIISYNKFWKINCLIKEMVIFEVVLEGVKVFVSTLWELQEMRFAAILDDVVSMAITIVVASVSCFLATTTTTEHNIL</sequence>
<dbReference type="Proteomes" id="UP000596661">
    <property type="component" value="Chromosome 1"/>
</dbReference>
<dbReference type="AlphaFoldDB" id="A0A803R2Q1"/>
<protein>
    <submittedName>
        <fullName evidence="1">Uncharacterized protein</fullName>
    </submittedName>
</protein>